<evidence type="ECO:0000313" key="5">
    <source>
        <dbReference type="Proteomes" id="UP000094147"/>
    </source>
</evidence>
<dbReference type="PANTHER" id="PTHR12756">
    <property type="entry name" value="CYTOSOLIC CARBOXYPEPTIDASE"/>
    <property type="match status" value="1"/>
</dbReference>
<dbReference type="CDD" id="cd06234">
    <property type="entry name" value="M14_PaCCP-like"/>
    <property type="match status" value="1"/>
</dbReference>
<proteinExistence type="inferred from homology"/>
<dbReference type="Gene3D" id="3.40.630.10">
    <property type="entry name" value="Zn peptidases"/>
    <property type="match status" value="1"/>
</dbReference>
<name>A0A1B3BDN8_9GAMM</name>
<sequence>MISIRGDFESGSVNVLSAKRAGDIRLEIPKDSKACTRQWFYFSVTTEKPETQKISLVNAGKTTYLMGWKGYRAFASYDLQNWFRVDTIFEQGELKIEHQATEQKVYYAYFVPYPLERKSNLIEKLKKSSYVEIEELCKTPLENSIELIKLRAKKKNNKKVWLIARQHPGESMSQWVIEGMLESILNEPKLEQILSEVNFYIVPNMNPDGSQIGNHRTNNAGINLNRVWHSADKIEAPEVFYVREALLKHGVDVFIDLHGDEAIPHNFMMVSGDMKSGNKIKEKLASVNPDFQLVYDYDNDGLDSSESCCQTSCCNSSCNISAKATDFVAENFDAVSLILETSFKELERNGTTVAWDHDGCKRLGKSLWDVITQE</sequence>
<comment type="cofactor">
    <cofactor evidence="1">
        <name>Zn(2+)</name>
        <dbReference type="ChEBI" id="CHEBI:29105"/>
    </cofactor>
</comment>
<gene>
    <name evidence="4" type="ORF">KS2013_2205</name>
</gene>
<keyword evidence="5" id="KW-1185">Reference proteome</keyword>
<dbReference type="PANTHER" id="PTHR12756:SF11">
    <property type="entry name" value="CYTOSOLIC CARBOXYPEPTIDASE 1"/>
    <property type="match status" value="1"/>
</dbReference>
<accession>A0A1B3BDN8</accession>
<dbReference type="Pfam" id="PF18027">
    <property type="entry name" value="Pepdidase_M14_N"/>
    <property type="match status" value="1"/>
</dbReference>
<dbReference type="AlphaFoldDB" id="A0A1B3BDN8"/>
<comment type="similarity">
    <text evidence="2">Belongs to the peptidase M14 family.</text>
</comment>
<dbReference type="Gene3D" id="2.60.40.3120">
    <property type="match status" value="1"/>
</dbReference>
<dbReference type="SUPFAM" id="SSF53187">
    <property type="entry name" value="Zn-dependent exopeptidases"/>
    <property type="match status" value="1"/>
</dbReference>
<protein>
    <recommendedName>
        <fullName evidence="3">Peptidase M14 domain-containing protein</fullName>
    </recommendedName>
</protein>
<evidence type="ECO:0000256" key="2">
    <source>
        <dbReference type="PROSITE-ProRule" id="PRU01379"/>
    </source>
</evidence>
<dbReference type="RefSeq" id="WP_068993867.1">
    <property type="nucleotide sequence ID" value="NZ_CP012418.1"/>
</dbReference>
<dbReference type="EMBL" id="CP012418">
    <property type="protein sequence ID" value="AOE50910.1"/>
    <property type="molecule type" value="Genomic_DNA"/>
</dbReference>
<dbReference type="PROSITE" id="PS52035">
    <property type="entry name" value="PEPTIDASE_M14"/>
    <property type="match status" value="1"/>
</dbReference>
<organism evidence="4 5">
    <name type="scientific">Kangiella sediminilitoris</name>
    <dbReference type="NCBI Taxonomy" id="1144748"/>
    <lineage>
        <taxon>Bacteria</taxon>
        <taxon>Pseudomonadati</taxon>
        <taxon>Pseudomonadota</taxon>
        <taxon>Gammaproteobacteria</taxon>
        <taxon>Kangiellales</taxon>
        <taxon>Kangiellaceae</taxon>
        <taxon>Kangiella</taxon>
    </lineage>
</organism>
<evidence type="ECO:0000256" key="1">
    <source>
        <dbReference type="ARBA" id="ARBA00001947"/>
    </source>
</evidence>
<dbReference type="GO" id="GO:0004181">
    <property type="term" value="F:metallocarboxypeptidase activity"/>
    <property type="evidence" value="ECO:0007669"/>
    <property type="project" value="InterPro"/>
</dbReference>
<dbReference type="InterPro" id="IPR050821">
    <property type="entry name" value="Cytosolic_carboxypeptidase"/>
</dbReference>
<evidence type="ECO:0000313" key="4">
    <source>
        <dbReference type="EMBL" id="AOE50910.1"/>
    </source>
</evidence>
<dbReference type="KEGG" id="ksd:KS2013_2205"/>
<comment type="caution">
    <text evidence="2">Lacks conserved residue(s) required for the propagation of feature annotation.</text>
</comment>
<dbReference type="OrthoDB" id="5490902at2"/>
<dbReference type="InterPro" id="IPR000834">
    <property type="entry name" value="Peptidase_M14"/>
</dbReference>
<dbReference type="GO" id="GO:0006508">
    <property type="term" value="P:proteolysis"/>
    <property type="evidence" value="ECO:0007669"/>
    <property type="project" value="InterPro"/>
</dbReference>
<feature type="domain" description="Peptidase M14" evidence="3">
    <location>
        <begin position="105"/>
        <end position="374"/>
    </location>
</feature>
<dbReference type="Pfam" id="PF00246">
    <property type="entry name" value="Peptidase_M14"/>
    <property type="match status" value="1"/>
</dbReference>
<evidence type="ECO:0000259" key="3">
    <source>
        <dbReference type="PROSITE" id="PS52035"/>
    </source>
</evidence>
<dbReference type="STRING" id="1144748.KS2013_2205"/>
<dbReference type="Proteomes" id="UP000094147">
    <property type="component" value="Chromosome"/>
</dbReference>
<dbReference type="GO" id="GO:0008270">
    <property type="term" value="F:zinc ion binding"/>
    <property type="evidence" value="ECO:0007669"/>
    <property type="project" value="InterPro"/>
</dbReference>
<dbReference type="InterPro" id="IPR040626">
    <property type="entry name" value="Pepdidase_M14_N"/>
</dbReference>
<reference evidence="5" key="1">
    <citation type="submission" date="2015-08" db="EMBL/GenBank/DDBJ databases">
        <authorList>
            <person name="Kim K.M."/>
        </authorList>
    </citation>
    <scope>NUCLEOTIDE SEQUENCE [LARGE SCALE GENOMIC DNA]</scope>
    <source>
        <strain evidence="5">KCTC 23892</strain>
    </source>
</reference>